<dbReference type="Pfam" id="PF05045">
    <property type="entry name" value="RgpF"/>
    <property type="match status" value="1"/>
</dbReference>
<keyword evidence="2" id="KW-1185">Reference proteome</keyword>
<dbReference type="InterPro" id="IPR032719">
    <property type="entry name" value="WbsX"/>
</dbReference>
<evidence type="ECO:0000313" key="2">
    <source>
        <dbReference type="Proteomes" id="UP001560019"/>
    </source>
</evidence>
<dbReference type="PANTHER" id="PTHR41244">
    <property type="entry name" value="RHAMNAN SYNTHESIS F"/>
    <property type="match status" value="1"/>
</dbReference>
<dbReference type="Pfam" id="PF14307">
    <property type="entry name" value="Glyco_tran_WbsX"/>
    <property type="match status" value="1"/>
</dbReference>
<sequence length="732" mass="83882">MAKTSVFSRARNLARFLSISPVTFWYVWKIKRSDLFDRNFYRGINPQMNALYRAFPERHYVLFGEAAGLQPCGSFSPKAYLRHNTDLNGLRRPFLHYLRYGRNELRITLDLPEGISSRGISPPALRPDDRTPAPYAIVVHIYYHEMWSEIAETLRAVALPFDLFVTLTWKGDETTTLVEEIKTAFPDARAIPMPNHGRDVFPFVHLVNSGLLTPYRAVCKLHTKKSPHRQDGDIWRRHLIDGILPREGLAEKLQAFIDDPKAAFWVADGQHYDSTEWWGINKASTAALLHRLEIRIDTDQLDFPAGSMYWIKPLMLRLIGGFQIGEADFEPEFTQLDGTLGHAYERAMGYLAKAAGQCVRETGELTPGRPAPRPRRAGYTSAFYLPQFHRTPENDAWWGQGYTEWMAAARARPVFPGHAQPVLPADLGFYDLRLTEVMGEQTELAKSAGIDAFCVYHYWFDGRRILEAPLDRLMDRPEIEFPFYLCWANESWRRNWDGLSGEILLNQSYAEGFEQALAEDTARYMRDPRYQRPDGSRPRFVIYRPEDMPAPAENVARLRDAWRALGVGEVELGAVRFHVEGEHPVEDDLFDFWIEMPPHGLVGMEDYLYGGREGNLLDFSVKGFRGLIYDYEKVIDNSLSPDYVAGLPANTIAGVMPSWDNTARRGAEAHIAYGAHPGAFHRWLGGLSEYRLEGSYRNELFVNAWNEWAEKATLEPSRQYGRAWLEVLGEWT</sequence>
<dbReference type="PANTHER" id="PTHR41244:SF1">
    <property type="entry name" value="GLYCOSYLTRANSFERASE"/>
    <property type="match status" value="1"/>
</dbReference>
<reference evidence="1 2" key="1">
    <citation type="submission" date="2024-06" db="EMBL/GenBank/DDBJ databases">
        <title>Genome of Rhodovulum iodosum, a marine photoferrotroph.</title>
        <authorList>
            <person name="Bianchini G."/>
            <person name="Nikeleit V."/>
            <person name="Kappler A."/>
            <person name="Bryce C."/>
            <person name="Sanchez-Baracaldo P."/>
        </authorList>
    </citation>
    <scope>NUCLEOTIDE SEQUENCE [LARGE SCALE GENOMIC DNA]</scope>
    <source>
        <strain evidence="1 2">UT/N1</strain>
    </source>
</reference>
<dbReference type="Gene3D" id="3.20.20.80">
    <property type="entry name" value="Glycosidases"/>
    <property type="match status" value="1"/>
</dbReference>
<protein>
    <submittedName>
        <fullName evidence="1">Lipopolysaccharide biosynthesis protein</fullName>
    </submittedName>
</protein>
<name>A0ABV3XRU9_9RHOB</name>
<dbReference type="EMBL" id="JBEHHI010000001">
    <property type="protein sequence ID" value="MEX5728054.1"/>
    <property type="molecule type" value="Genomic_DNA"/>
</dbReference>
<comment type="caution">
    <text evidence="1">The sequence shown here is derived from an EMBL/GenBank/DDBJ whole genome shotgun (WGS) entry which is preliminary data.</text>
</comment>
<organism evidence="1 2">
    <name type="scientific">Rhodovulum iodosum</name>
    <dbReference type="NCBI Taxonomy" id="68291"/>
    <lineage>
        <taxon>Bacteria</taxon>
        <taxon>Pseudomonadati</taxon>
        <taxon>Pseudomonadota</taxon>
        <taxon>Alphaproteobacteria</taxon>
        <taxon>Rhodobacterales</taxon>
        <taxon>Paracoccaceae</taxon>
        <taxon>Rhodovulum</taxon>
    </lineage>
</organism>
<gene>
    <name evidence="1" type="ORF">Ga0609869_001407</name>
</gene>
<proteinExistence type="predicted"/>
<dbReference type="CDD" id="cd11579">
    <property type="entry name" value="Glyco_tran_WbsX"/>
    <property type="match status" value="1"/>
</dbReference>
<evidence type="ECO:0000313" key="1">
    <source>
        <dbReference type="EMBL" id="MEX5728054.1"/>
    </source>
</evidence>
<dbReference type="RefSeq" id="WP_125408415.1">
    <property type="nucleotide sequence ID" value="NZ_JBEHHI010000001.1"/>
</dbReference>
<dbReference type="Proteomes" id="UP001560019">
    <property type="component" value="Unassembled WGS sequence"/>
</dbReference>
<dbReference type="InterPro" id="IPR007739">
    <property type="entry name" value="RgpF"/>
</dbReference>
<accession>A0ABV3XRU9</accession>